<dbReference type="PROSITE" id="PS51706">
    <property type="entry name" value="G_ENGB"/>
    <property type="match status" value="1"/>
</dbReference>
<proteinExistence type="inferred from homology"/>
<organism evidence="9 11">
    <name type="scientific">Crassostrea virginica</name>
    <name type="common">Eastern oyster</name>
    <dbReference type="NCBI Taxonomy" id="6565"/>
    <lineage>
        <taxon>Eukaryota</taxon>
        <taxon>Metazoa</taxon>
        <taxon>Spiralia</taxon>
        <taxon>Lophotrochozoa</taxon>
        <taxon>Mollusca</taxon>
        <taxon>Bivalvia</taxon>
        <taxon>Autobranchia</taxon>
        <taxon>Pteriomorphia</taxon>
        <taxon>Ostreida</taxon>
        <taxon>Ostreoidea</taxon>
        <taxon>Ostreidae</taxon>
        <taxon>Crassostrea</taxon>
    </lineage>
</organism>
<keyword evidence="4" id="KW-0479">Metal-binding</keyword>
<evidence type="ECO:0000313" key="11">
    <source>
        <dbReference type="RefSeq" id="XP_022326159.1"/>
    </source>
</evidence>
<comment type="similarity">
    <text evidence="2">Belongs to the TRAFAC class TrmE-Era-EngA-EngB-Septin-like GTPase superfamily. EngB GTPase family.</text>
</comment>
<keyword evidence="5" id="KW-0547">Nucleotide-binding</keyword>
<evidence type="ECO:0000256" key="3">
    <source>
        <dbReference type="ARBA" id="ARBA00015370"/>
    </source>
</evidence>
<name>A0A8B8DF29_CRAVI</name>
<dbReference type="InterPro" id="IPR052279">
    <property type="entry name" value="EngB_GTPase"/>
</dbReference>
<evidence type="ECO:0000313" key="10">
    <source>
        <dbReference type="RefSeq" id="XP_022326157.1"/>
    </source>
</evidence>
<evidence type="ECO:0000256" key="4">
    <source>
        <dbReference type="ARBA" id="ARBA00022723"/>
    </source>
</evidence>
<protein>
    <recommendedName>
        <fullName evidence="3">GTP-binding protein 8</fullName>
    </recommendedName>
</protein>
<dbReference type="RefSeq" id="XP_022326159.1">
    <property type="nucleotide sequence ID" value="XM_022470451.1"/>
</dbReference>
<dbReference type="Proteomes" id="UP000694844">
    <property type="component" value="Chromosome 3"/>
</dbReference>
<dbReference type="GO" id="GO:0005739">
    <property type="term" value="C:mitochondrion"/>
    <property type="evidence" value="ECO:0007669"/>
    <property type="project" value="TreeGrafter"/>
</dbReference>
<reference evidence="10 11" key="1">
    <citation type="submission" date="2025-04" db="UniProtKB">
        <authorList>
            <consortium name="RefSeq"/>
        </authorList>
    </citation>
    <scope>IDENTIFICATION</scope>
    <source>
        <tissue evidence="10 11">Whole sample</tissue>
    </source>
</reference>
<evidence type="ECO:0000313" key="9">
    <source>
        <dbReference type="Proteomes" id="UP000694844"/>
    </source>
</evidence>
<sequence>MFLSTKACGPRALRGLVSLCLQEYSQGTPADPWSVNPLHDLQDYLSIPIVKESYQVFNPIPEELEQGQELFKQRPGHKISMIKSVISLEKLPVQNIPEVSFVGQSNVGKSSLISALLNHSKNGPQIKIGKTPGLTKTLLFYKVSKHFTLVDMPGFGVNMPTYYKESMHTYLKTRNVLCRSFLLIDSELGLSKSDKEGLRMMESLAKPYTIVMTKIDKPRRSELVKNLLDVTNYINKHTNICFPQPFLVSSPSLSGIKYLQTFIAHVTGNIELSSWRTEQK</sequence>
<keyword evidence="9" id="KW-1185">Reference proteome</keyword>
<comment type="cofactor">
    <cofactor evidence="1">
        <name>Mg(2+)</name>
        <dbReference type="ChEBI" id="CHEBI:18420"/>
    </cofactor>
</comment>
<dbReference type="NCBIfam" id="TIGR03598">
    <property type="entry name" value="GTPase_YsxC"/>
    <property type="match status" value="1"/>
</dbReference>
<evidence type="ECO:0000256" key="1">
    <source>
        <dbReference type="ARBA" id="ARBA00001946"/>
    </source>
</evidence>
<dbReference type="RefSeq" id="XP_022326157.1">
    <property type="nucleotide sequence ID" value="XM_022470449.1"/>
</dbReference>
<dbReference type="PANTHER" id="PTHR46498">
    <property type="entry name" value="GTP-BINDING PROTEIN 8"/>
    <property type="match status" value="1"/>
</dbReference>
<dbReference type="Gene3D" id="3.40.50.300">
    <property type="entry name" value="P-loop containing nucleotide triphosphate hydrolases"/>
    <property type="match status" value="1"/>
</dbReference>
<dbReference type="GO" id="GO:0005525">
    <property type="term" value="F:GTP binding"/>
    <property type="evidence" value="ECO:0007669"/>
    <property type="project" value="UniProtKB-KW"/>
</dbReference>
<dbReference type="AlphaFoldDB" id="A0A8B8DF29"/>
<dbReference type="SUPFAM" id="SSF52540">
    <property type="entry name" value="P-loop containing nucleoside triphosphate hydrolases"/>
    <property type="match status" value="1"/>
</dbReference>
<dbReference type="InterPro" id="IPR027417">
    <property type="entry name" value="P-loop_NTPase"/>
</dbReference>
<dbReference type="GeneID" id="111126059"/>
<keyword evidence="6" id="KW-0460">Magnesium</keyword>
<dbReference type="CDD" id="cd01876">
    <property type="entry name" value="YihA_EngB"/>
    <property type="match status" value="1"/>
</dbReference>
<accession>A0A8B8DF29</accession>
<dbReference type="InterPro" id="IPR019987">
    <property type="entry name" value="GTP-bd_ribosome_bio_YsxC"/>
</dbReference>
<dbReference type="GO" id="GO:0046872">
    <property type="term" value="F:metal ion binding"/>
    <property type="evidence" value="ECO:0007669"/>
    <property type="project" value="UniProtKB-KW"/>
</dbReference>
<evidence type="ECO:0000256" key="2">
    <source>
        <dbReference type="ARBA" id="ARBA00009638"/>
    </source>
</evidence>
<keyword evidence="7" id="KW-0342">GTP-binding</keyword>
<evidence type="ECO:0000256" key="6">
    <source>
        <dbReference type="ARBA" id="ARBA00022842"/>
    </source>
</evidence>
<dbReference type="InterPro" id="IPR006073">
    <property type="entry name" value="GTP-bd"/>
</dbReference>
<evidence type="ECO:0000256" key="5">
    <source>
        <dbReference type="ARBA" id="ARBA00022741"/>
    </source>
</evidence>
<dbReference type="OrthoDB" id="391988at2759"/>
<evidence type="ECO:0000256" key="7">
    <source>
        <dbReference type="ARBA" id="ARBA00023134"/>
    </source>
</evidence>
<gene>
    <name evidence="10 11" type="primary">LOC111126059</name>
</gene>
<dbReference type="InterPro" id="IPR030393">
    <property type="entry name" value="G_ENGB_dom"/>
</dbReference>
<dbReference type="Pfam" id="PF01926">
    <property type="entry name" value="MMR_HSR1"/>
    <property type="match status" value="1"/>
</dbReference>
<dbReference type="PANTHER" id="PTHR46498:SF1">
    <property type="entry name" value="GTP-BINDING PROTEIN 8"/>
    <property type="match status" value="1"/>
</dbReference>
<evidence type="ECO:0000259" key="8">
    <source>
        <dbReference type="PROSITE" id="PS51706"/>
    </source>
</evidence>
<dbReference type="KEGG" id="cvn:111126059"/>
<feature type="domain" description="EngB-type G" evidence="8">
    <location>
        <begin position="95"/>
        <end position="269"/>
    </location>
</feature>